<dbReference type="AlphaFoldDB" id="A0AAN8XMB3"/>
<comment type="caution">
    <text evidence="1">The sequence shown here is derived from an EMBL/GenBank/DDBJ whole genome shotgun (WGS) entry which is preliminary data.</text>
</comment>
<organism evidence="1 2">
    <name type="scientific">Halocaridina rubra</name>
    <name type="common">Hawaiian red shrimp</name>
    <dbReference type="NCBI Taxonomy" id="373956"/>
    <lineage>
        <taxon>Eukaryota</taxon>
        <taxon>Metazoa</taxon>
        <taxon>Ecdysozoa</taxon>
        <taxon>Arthropoda</taxon>
        <taxon>Crustacea</taxon>
        <taxon>Multicrustacea</taxon>
        <taxon>Malacostraca</taxon>
        <taxon>Eumalacostraca</taxon>
        <taxon>Eucarida</taxon>
        <taxon>Decapoda</taxon>
        <taxon>Pleocyemata</taxon>
        <taxon>Caridea</taxon>
        <taxon>Atyoidea</taxon>
        <taxon>Atyidae</taxon>
        <taxon>Halocaridina</taxon>
    </lineage>
</organism>
<proteinExistence type="predicted"/>
<dbReference type="Proteomes" id="UP001381693">
    <property type="component" value="Unassembled WGS sequence"/>
</dbReference>
<accession>A0AAN8XMB3</accession>
<name>A0AAN8XMB3_HALRR</name>
<keyword evidence="2" id="KW-1185">Reference proteome</keyword>
<evidence type="ECO:0000313" key="1">
    <source>
        <dbReference type="EMBL" id="KAK7085391.1"/>
    </source>
</evidence>
<dbReference type="EMBL" id="JAXCGZ010001049">
    <property type="protein sequence ID" value="KAK7085391.1"/>
    <property type="molecule type" value="Genomic_DNA"/>
</dbReference>
<gene>
    <name evidence="1" type="ORF">SK128_008759</name>
</gene>
<reference evidence="1 2" key="1">
    <citation type="submission" date="2023-11" db="EMBL/GenBank/DDBJ databases">
        <title>Halocaridina rubra genome assembly.</title>
        <authorList>
            <person name="Smith C."/>
        </authorList>
    </citation>
    <scope>NUCLEOTIDE SEQUENCE [LARGE SCALE GENOMIC DNA]</scope>
    <source>
        <strain evidence="1">EP-1</strain>
        <tissue evidence="1">Whole</tissue>
    </source>
</reference>
<sequence>MNEFDSYPFDPASPTLFTLQSTMPATDERVADFNSTLAAGEEKLTNFLRERVLSKNTSLYGSIPQSKRMTFAKAPDKKEPGQDLKAKVAEIEWTALKAVIDLVEVSQLVDLSELLEHRVVKESVALFNSNGTYRQTQKSQIIQKLSLQPVDIQEPYIVLIEMRMILRMAIPSAEDRQMQDGTPYKWVDYVHKLTSIILARHGNDERIICLIDPYDAAYSTKNDERDQRVQGNTHVPNIYMKLGDTFSSARAFSMLLCSISNKRRLQNLISRYLTDLAPSVDAEIIYSVGLNCTNLSTQQSMQNYSFDQSEADTVLFSVNAELRDSGYTGPFVIDAADTDAYVAAAFISQQLPGM</sequence>
<feature type="non-terminal residue" evidence="1">
    <location>
        <position position="354"/>
    </location>
</feature>
<evidence type="ECO:0000313" key="2">
    <source>
        <dbReference type="Proteomes" id="UP001381693"/>
    </source>
</evidence>
<protein>
    <submittedName>
        <fullName evidence="1">Uncharacterized protein</fullName>
    </submittedName>
</protein>